<dbReference type="EMBL" id="CAJVPV010006206">
    <property type="protein sequence ID" value="CAG8601616.1"/>
    <property type="molecule type" value="Genomic_DNA"/>
</dbReference>
<evidence type="ECO:0000313" key="3">
    <source>
        <dbReference type="Proteomes" id="UP000789342"/>
    </source>
</evidence>
<reference evidence="2" key="1">
    <citation type="submission" date="2021-06" db="EMBL/GenBank/DDBJ databases">
        <authorList>
            <person name="Kallberg Y."/>
            <person name="Tangrot J."/>
            <person name="Rosling A."/>
        </authorList>
    </citation>
    <scope>NUCLEOTIDE SEQUENCE</scope>
    <source>
        <strain evidence="2">CL551</strain>
    </source>
</reference>
<proteinExistence type="predicted"/>
<gene>
    <name evidence="2" type="ORF">AMORRO_LOCUS7807</name>
</gene>
<dbReference type="OrthoDB" id="2444089at2759"/>
<feature type="region of interest" description="Disordered" evidence="1">
    <location>
        <begin position="90"/>
        <end position="160"/>
    </location>
</feature>
<evidence type="ECO:0000256" key="1">
    <source>
        <dbReference type="SAM" id="MobiDB-lite"/>
    </source>
</evidence>
<dbReference type="Proteomes" id="UP000789342">
    <property type="component" value="Unassembled WGS sequence"/>
</dbReference>
<dbReference type="AlphaFoldDB" id="A0A9N9GH52"/>
<comment type="caution">
    <text evidence="2">The sequence shown here is derived from an EMBL/GenBank/DDBJ whole genome shotgun (WGS) entry which is preliminary data.</text>
</comment>
<feature type="compositionally biased region" description="Polar residues" evidence="1">
    <location>
        <begin position="144"/>
        <end position="158"/>
    </location>
</feature>
<protein>
    <submittedName>
        <fullName evidence="2">4346_t:CDS:1</fullName>
    </submittedName>
</protein>
<evidence type="ECO:0000313" key="2">
    <source>
        <dbReference type="EMBL" id="CAG8601616.1"/>
    </source>
</evidence>
<keyword evidence="3" id="KW-1185">Reference proteome</keyword>
<accession>A0A9N9GH52</accession>
<organism evidence="2 3">
    <name type="scientific">Acaulospora morrowiae</name>
    <dbReference type="NCBI Taxonomy" id="94023"/>
    <lineage>
        <taxon>Eukaryota</taxon>
        <taxon>Fungi</taxon>
        <taxon>Fungi incertae sedis</taxon>
        <taxon>Mucoromycota</taxon>
        <taxon>Glomeromycotina</taxon>
        <taxon>Glomeromycetes</taxon>
        <taxon>Diversisporales</taxon>
        <taxon>Acaulosporaceae</taxon>
        <taxon>Acaulospora</taxon>
    </lineage>
</organism>
<sequence length="218" mass="24721">MSVEIEMNNIIILEGIESDFGIASQPELIKNIIRALMDTNLICDYMAGNRKVRRSRTGAKYFNEFRTHFWERPEDDFDRIRNINSSNRRQCRIEGNNTPAPFTGEVEHELGQTLPGNRRSRRTSVDSRRSRRRSASPSPPRDAINTNTNNPGVENPEQNIDEARNNSSEMNQSQVVSNREVVVSGNIPLSQNDSDVSMYDVGDSQTFSNVESINEEVG</sequence>
<name>A0A9N9GH52_9GLOM</name>